<dbReference type="EMBL" id="DYWO01000426">
    <property type="protein sequence ID" value="HJF50939.1"/>
    <property type="molecule type" value="Genomic_DNA"/>
</dbReference>
<evidence type="ECO:0000313" key="2">
    <source>
        <dbReference type="EMBL" id="HJF50939.1"/>
    </source>
</evidence>
<dbReference type="Proteomes" id="UP000775129">
    <property type="component" value="Unassembled WGS sequence"/>
</dbReference>
<feature type="compositionally biased region" description="Polar residues" evidence="1">
    <location>
        <begin position="87"/>
        <end position="99"/>
    </location>
</feature>
<feature type="compositionally biased region" description="Pro residues" evidence="1">
    <location>
        <begin position="18"/>
        <end position="31"/>
    </location>
</feature>
<feature type="compositionally biased region" description="Low complexity" evidence="1">
    <location>
        <begin position="41"/>
        <end position="69"/>
    </location>
</feature>
<gene>
    <name evidence="2" type="ORF">K8W24_14315</name>
</gene>
<reference evidence="2" key="1">
    <citation type="journal article" date="2021" name="PeerJ">
        <title>Extensive microbial diversity within the chicken gut microbiome revealed by metagenomics and culture.</title>
        <authorList>
            <person name="Gilroy R."/>
            <person name="Ravi A."/>
            <person name="Getino M."/>
            <person name="Pursley I."/>
            <person name="Horton D.L."/>
            <person name="Alikhan N.F."/>
            <person name="Baker D."/>
            <person name="Gharbi K."/>
            <person name="Hall N."/>
            <person name="Watson M."/>
            <person name="Adriaenssens E.M."/>
            <person name="Foster-Nyarko E."/>
            <person name="Jarju S."/>
            <person name="Secka A."/>
            <person name="Antonio M."/>
            <person name="Oren A."/>
            <person name="Chaudhuri R.R."/>
            <person name="La Ragione R."/>
            <person name="Hildebrand F."/>
            <person name="Pallen M.J."/>
        </authorList>
    </citation>
    <scope>NUCLEOTIDE SEQUENCE</scope>
    <source>
        <strain evidence="2">1647</strain>
    </source>
</reference>
<proteinExistence type="predicted"/>
<dbReference type="AlphaFoldDB" id="A0A921GRC1"/>
<organism evidence="2 3">
    <name type="scientific">Brachybacterium paraconglomeratum</name>
    <dbReference type="NCBI Taxonomy" id="173362"/>
    <lineage>
        <taxon>Bacteria</taxon>
        <taxon>Bacillati</taxon>
        <taxon>Actinomycetota</taxon>
        <taxon>Actinomycetes</taxon>
        <taxon>Micrococcales</taxon>
        <taxon>Dermabacteraceae</taxon>
        <taxon>Brachybacterium</taxon>
    </lineage>
</organism>
<evidence type="ECO:0000256" key="1">
    <source>
        <dbReference type="SAM" id="MobiDB-lite"/>
    </source>
</evidence>
<evidence type="ECO:0000313" key="3">
    <source>
        <dbReference type="Proteomes" id="UP000775129"/>
    </source>
</evidence>
<name>A0A921GRC1_9MICO</name>
<protein>
    <submittedName>
        <fullName evidence="2">Uncharacterized protein</fullName>
    </submittedName>
</protein>
<feature type="compositionally biased region" description="Pro residues" evidence="1">
    <location>
        <begin position="1"/>
        <end position="11"/>
    </location>
</feature>
<accession>A0A921GRC1</accession>
<comment type="caution">
    <text evidence="2">The sequence shown here is derived from an EMBL/GenBank/DDBJ whole genome shotgun (WGS) entry which is preliminary data.</text>
</comment>
<feature type="non-terminal residue" evidence="2">
    <location>
        <position position="99"/>
    </location>
</feature>
<reference evidence="2" key="2">
    <citation type="submission" date="2021-09" db="EMBL/GenBank/DDBJ databases">
        <authorList>
            <person name="Gilroy R."/>
        </authorList>
    </citation>
    <scope>NUCLEOTIDE SEQUENCE</scope>
    <source>
        <strain evidence="2">1647</strain>
    </source>
</reference>
<sequence length="99" mass="10599">MAYRFNPPPNWPIDDPQWSPPPGWQPDPSWGPAPEGWNFWVSAEDAPAAPSAAPEQAPAEQPAPAQEPAPVEDDATRLSAGDDAQTHVAQQPQQPVTTA</sequence>
<feature type="region of interest" description="Disordered" evidence="1">
    <location>
        <begin position="1"/>
        <end position="99"/>
    </location>
</feature>